<dbReference type="EMBL" id="JAGEUA010000007">
    <property type="protein sequence ID" value="KAL0969115.1"/>
    <property type="molecule type" value="Genomic_DNA"/>
</dbReference>
<feature type="domain" description="C-type lectin" evidence="4">
    <location>
        <begin position="161"/>
        <end position="297"/>
    </location>
</feature>
<keyword evidence="6" id="KW-1185">Reference proteome</keyword>
<dbReference type="InterPro" id="IPR001304">
    <property type="entry name" value="C-type_lectin-like"/>
</dbReference>
<sequence>MDNSEIYTENEFDTDAVPFSHGQKPVREEAHFQQYRLVALILGLLSTLLLVAAIILGVYCYRVSKNQIPQYQNLTQLSSTVQQFRMAHSNEMSANKEAQTKLFGESMRLDQQEKELENQRTNNKVFEEQIVNIRKENTQLQLRITSLAESCGQCLVGWDLLNSTCYYFAISEEFTSRSWEEARKECLRNGADLVVIDSWEEQDFINKAIQALRYSSRNWHLTGFWIGLKDDEKEGSWKWQNGNELTHGYWAPGEPNDYRNIEDCAAIYPKNHPSNTWDPKKNWNDAPCSTPLKWICEH</sequence>
<dbReference type="GO" id="GO:0030246">
    <property type="term" value="F:carbohydrate binding"/>
    <property type="evidence" value="ECO:0007669"/>
    <property type="project" value="UniProtKB-KW"/>
</dbReference>
<organism evidence="5 6">
    <name type="scientific">Umbra pygmaea</name>
    <name type="common">Eastern mudminnow</name>
    <dbReference type="NCBI Taxonomy" id="75934"/>
    <lineage>
        <taxon>Eukaryota</taxon>
        <taxon>Metazoa</taxon>
        <taxon>Chordata</taxon>
        <taxon>Craniata</taxon>
        <taxon>Vertebrata</taxon>
        <taxon>Euteleostomi</taxon>
        <taxon>Actinopterygii</taxon>
        <taxon>Neopterygii</taxon>
        <taxon>Teleostei</taxon>
        <taxon>Protacanthopterygii</taxon>
        <taxon>Esociformes</taxon>
        <taxon>Umbridae</taxon>
        <taxon>Umbra</taxon>
    </lineage>
</organism>
<accession>A0ABD0WCT0</accession>
<evidence type="ECO:0000313" key="6">
    <source>
        <dbReference type="Proteomes" id="UP001557470"/>
    </source>
</evidence>
<feature type="coiled-coil region" evidence="2">
    <location>
        <begin position="109"/>
        <end position="143"/>
    </location>
</feature>
<evidence type="ECO:0000256" key="1">
    <source>
        <dbReference type="ARBA" id="ARBA00022734"/>
    </source>
</evidence>
<dbReference type="InterPro" id="IPR016187">
    <property type="entry name" value="CTDL_fold"/>
</dbReference>
<dbReference type="InterPro" id="IPR033989">
    <property type="entry name" value="CD209-like_CTLD"/>
</dbReference>
<dbReference type="InterPro" id="IPR050111">
    <property type="entry name" value="C-type_lectin/snaclec_domain"/>
</dbReference>
<feature type="transmembrane region" description="Helical" evidence="3">
    <location>
        <begin position="37"/>
        <end position="59"/>
    </location>
</feature>
<dbReference type="PANTHER" id="PTHR22803">
    <property type="entry name" value="MANNOSE, PHOSPHOLIPASE, LECTIN RECEPTOR RELATED"/>
    <property type="match status" value="1"/>
</dbReference>
<dbReference type="Gene3D" id="3.10.100.10">
    <property type="entry name" value="Mannose-Binding Protein A, subunit A"/>
    <property type="match status" value="1"/>
</dbReference>
<keyword evidence="3" id="KW-0472">Membrane</keyword>
<protein>
    <recommendedName>
        <fullName evidence="4">C-type lectin domain-containing protein</fullName>
    </recommendedName>
</protein>
<dbReference type="InterPro" id="IPR016186">
    <property type="entry name" value="C-type_lectin-like/link_sf"/>
</dbReference>
<proteinExistence type="predicted"/>
<dbReference type="SUPFAM" id="SSF56436">
    <property type="entry name" value="C-type lectin-like"/>
    <property type="match status" value="1"/>
</dbReference>
<comment type="caution">
    <text evidence="5">The sequence shown here is derived from an EMBL/GenBank/DDBJ whole genome shotgun (WGS) entry which is preliminary data.</text>
</comment>
<keyword evidence="3" id="KW-0812">Transmembrane</keyword>
<evidence type="ECO:0000256" key="3">
    <source>
        <dbReference type="SAM" id="Phobius"/>
    </source>
</evidence>
<dbReference type="Proteomes" id="UP001557470">
    <property type="component" value="Unassembled WGS sequence"/>
</dbReference>
<evidence type="ECO:0000313" key="5">
    <source>
        <dbReference type="EMBL" id="KAL0969115.1"/>
    </source>
</evidence>
<evidence type="ECO:0000259" key="4">
    <source>
        <dbReference type="PROSITE" id="PS50041"/>
    </source>
</evidence>
<keyword evidence="1" id="KW-0430">Lectin</keyword>
<keyword evidence="2" id="KW-0175">Coiled coil</keyword>
<dbReference type="CDD" id="cd03590">
    <property type="entry name" value="CLECT_DC-SIGN_like"/>
    <property type="match status" value="1"/>
</dbReference>
<keyword evidence="3" id="KW-1133">Transmembrane helix</keyword>
<dbReference type="SMART" id="SM00034">
    <property type="entry name" value="CLECT"/>
    <property type="match status" value="1"/>
</dbReference>
<gene>
    <name evidence="5" type="ORF">UPYG_G00222780</name>
</gene>
<name>A0ABD0WCT0_UMBPY</name>
<dbReference type="Pfam" id="PF00059">
    <property type="entry name" value="Lectin_C"/>
    <property type="match status" value="1"/>
</dbReference>
<reference evidence="5 6" key="1">
    <citation type="submission" date="2024-06" db="EMBL/GenBank/DDBJ databases">
        <authorList>
            <person name="Pan Q."/>
            <person name="Wen M."/>
            <person name="Jouanno E."/>
            <person name="Zahm M."/>
            <person name="Klopp C."/>
            <person name="Cabau C."/>
            <person name="Louis A."/>
            <person name="Berthelot C."/>
            <person name="Parey E."/>
            <person name="Roest Crollius H."/>
            <person name="Montfort J."/>
            <person name="Robinson-Rechavi M."/>
            <person name="Bouchez O."/>
            <person name="Lampietro C."/>
            <person name="Lopez Roques C."/>
            <person name="Donnadieu C."/>
            <person name="Postlethwait J."/>
            <person name="Bobe J."/>
            <person name="Verreycken H."/>
            <person name="Guiguen Y."/>
        </authorList>
    </citation>
    <scope>NUCLEOTIDE SEQUENCE [LARGE SCALE GENOMIC DNA]</scope>
    <source>
        <strain evidence="5">Up_M1</strain>
        <tissue evidence="5">Testis</tissue>
    </source>
</reference>
<dbReference type="AlphaFoldDB" id="A0ABD0WCT0"/>
<evidence type="ECO:0000256" key="2">
    <source>
        <dbReference type="SAM" id="Coils"/>
    </source>
</evidence>
<dbReference type="PROSITE" id="PS50041">
    <property type="entry name" value="C_TYPE_LECTIN_2"/>
    <property type="match status" value="1"/>
</dbReference>